<evidence type="ECO:0000313" key="3">
    <source>
        <dbReference type="EMBL" id="GHI68824.1"/>
    </source>
</evidence>
<sequence>MTRIPSTPDTSVQDSSHSRALARSVVIGQSVHGAVRACSEKQVPQQGAPLGVRAGEEFLAVVLQEVEGDEVGLPLHGEGQGAAGSGGGPALQHLERQAAGLGVPDDQFAVEDQDVRQLRLGGRHQVRPPVLDERPATGLHQHRAARPGRGEQQRPVTVVLQTVWCLTRRLRRQNNR</sequence>
<proteinExistence type="predicted"/>
<dbReference type="Proteomes" id="UP000613974">
    <property type="component" value="Unassembled WGS sequence"/>
</dbReference>
<organism evidence="3 4">
    <name type="scientific">Streptomyces nojiriensis</name>
    <dbReference type="NCBI Taxonomy" id="66374"/>
    <lineage>
        <taxon>Bacteria</taxon>
        <taxon>Bacillati</taxon>
        <taxon>Actinomycetota</taxon>
        <taxon>Actinomycetes</taxon>
        <taxon>Kitasatosporales</taxon>
        <taxon>Streptomycetaceae</taxon>
        <taxon>Streptomyces</taxon>
    </lineage>
</organism>
<evidence type="ECO:0000256" key="1">
    <source>
        <dbReference type="SAM" id="MobiDB-lite"/>
    </source>
</evidence>
<evidence type="ECO:0000313" key="2">
    <source>
        <dbReference type="EMBL" id="GHI66087.1"/>
    </source>
</evidence>
<accession>A0ABQ3SL62</accession>
<gene>
    <name evidence="2" type="ORF">Snoj_00050</name>
    <name evidence="3" type="ORF">Snoj_27420</name>
</gene>
<feature type="region of interest" description="Disordered" evidence="1">
    <location>
        <begin position="121"/>
        <end position="153"/>
    </location>
</feature>
<protein>
    <submittedName>
        <fullName evidence="3">Uncharacterized protein</fullName>
    </submittedName>
</protein>
<dbReference type="EMBL" id="BNEC01000001">
    <property type="protein sequence ID" value="GHI66087.1"/>
    <property type="molecule type" value="Genomic_DNA"/>
</dbReference>
<reference evidence="4" key="1">
    <citation type="submission" date="2023-07" db="EMBL/GenBank/DDBJ databases">
        <title>Whole genome shotgun sequence of Streptomyces nojiriensis NBRC 13794.</title>
        <authorList>
            <person name="Komaki H."/>
            <person name="Tamura T."/>
        </authorList>
    </citation>
    <scope>NUCLEOTIDE SEQUENCE [LARGE SCALE GENOMIC DNA]</scope>
    <source>
        <strain evidence="2 4">NBRC 13794</strain>
    </source>
</reference>
<keyword evidence="4" id="KW-1185">Reference proteome</keyword>
<comment type="caution">
    <text evidence="3">The sequence shown here is derived from an EMBL/GenBank/DDBJ whole genome shotgun (WGS) entry which is preliminary data.</text>
</comment>
<name>A0ABQ3SL62_9ACTN</name>
<dbReference type="EMBL" id="BNEC01000004">
    <property type="protein sequence ID" value="GHI68824.1"/>
    <property type="molecule type" value="Genomic_DNA"/>
</dbReference>
<reference evidence="3" key="2">
    <citation type="submission" date="2024-05" db="EMBL/GenBank/DDBJ databases">
        <title>Whole genome shotgun sequence of Streptomyces nojiriensis NBRC 13794.</title>
        <authorList>
            <person name="Komaki H."/>
            <person name="Tamura T."/>
        </authorList>
    </citation>
    <scope>NUCLEOTIDE SEQUENCE</scope>
    <source>
        <strain evidence="3">NBRC 13794</strain>
    </source>
</reference>
<evidence type="ECO:0000313" key="4">
    <source>
        <dbReference type="Proteomes" id="UP000613974"/>
    </source>
</evidence>